<comment type="subcellular location">
    <subcellularLocation>
        <location evidence="1">Membrane</location>
    </subcellularLocation>
</comment>
<keyword evidence="7" id="KW-0472">Membrane</keyword>
<evidence type="ECO:0000259" key="10">
    <source>
        <dbReference type="PROSITE" id="PS50268"/>
    </source>
</evidence>
<reference evidence="11 12" key="1">
    <citation type="submission" date="2018-11" db="EMBL/GenBank/DDBJ databases">
        <authorList>
            <consortium name="Pathogen Informatics"/>
        </authorList>
    </citation>
    <scope>NUCLEOTIDE SEQUENCE [LARGE SCALE GENOMIC DNA]</scope>
</reference>
<keyword evidence="6" id="KW-1133">Transmembrane helix</keyword>
<dbReference type="PANTHER" id="PTHR24026:SF51">
    <property type="entry name" value="PROTOCADHERIN-LIKE WING POLARITY PROTEIN STAN"/>
    <property type="match status" value="1"/>
</dbReference>
<keyword evidence="3" id="KW-0812">Transmembrane</keyword>
<evidence type="ECO:0000256" key="3">
    <source>
        <dbReference type="ARBA" id="ARBA00022692"/>
    </source>
</evidence>
<dbReference type="InterPro" id="IPR015919">
    <property type="entry name" value="Cadherin-like_sf"/>
</dbReference>
<evidence type="ECO:0000313" key="11">
    <source>
        <dbReference type="EMBL" id="VDN22887.1"/>
    </source>
</evidence>
<dbReference type="SMART" id="SM00112">
    <property type="entry name" value="CA"/>
    <property type="match status" value="1"/>
</dbReference>
<dbReference type="AlphaFoldDB" id="A0A3P7MHK7"/>
<dbReference type="PROSITE" id="PS00232">
    <property type="entry name" value="CADHERIN_1"/>
    <property type="match status" value="2"/>
</dbReference>
<evidence type="ECO:0000256" key="4">
    <source>
        <dbReference type="ARBA" id="ARBA00022737"/>
    </source>
</evidence>
<keyword evidence="2" id="KW-0245">EGF-like domain</keyword>
<protein>
    <recommendedName>
        <fullName evidence="10">Cadherin domain-containing protein</fullName>
    </recommendedName>
</protein>
<dbReference type="CDD" id="cd11304">
    <property type="entry name" value="Cadherin_repeat"/>
    <property type="match status" value="2"/>
</dbReference>
<keyword evidence="12" id="KW-1185">Reference proteome</keyword>
<evidence type="ECO:0000313" key="12">
    <source>
        <dbReference type="Proteomes" id="UP000271889"/>
    </source>
</evidence>
<dbReference type="InterPro" id="IPR056286">
    <property type="entry name" value="Cadherin_CELSR1-3_9th"/>
</dbReference>
<dbReference type="OrthoDB" id="5848197at2759"/>
<organism evidence="11 12">
    <name type="scientific">Cylicostephanus goldi</name>
    <name type="common">Nematode worm</name>
    <dbReference type="NCBI Taxonomy" id="71465"/>
    <lineage>
        <taxon>Eukaryota</taxon>
        <taxon>Metazoa</taxon>
        <taxon>Ecdysozoa</taxon>
        <taxon>Nematoda</taxon>
        <taxon>Chromadorea</taxon>
        <taxon>Rhabditida</taxon>
        <taxon>Rhabditina</taxon>
        <taxon>Rhabditomorpha</taxon>
        <taxon>Strongyloidea</taxon>
        <taxon>Strongylidae</taxon>
        <taxon>Cylicostephanus</taxon>
    </lineage>
</organism>
<evidence type="ECO:0000256" key="9">
    <source>
        <dbReference type="PROSITE-ProRule" id="PRU00043"/>
    </source>
</evidence>
<sequence>MLQSSPLKTILLPSQKTFPWALLSCSIELNIFARDRGKPPLTSSSLITIALTDVNDNAPKFDQTSYDLYIAENSPVGSTVGGLFPPGTIMATDPDEGENAKIQFRIFGGADAKLFDLEVDENQPGVFRIFGGADAKLFDLEVDENQPGVVRILTRAEFDYEAKNNKFYLEVQATSGQLSSTVILRVHVSDVNDNRPVLNDFIVLINRFESENSITHVGTVPAFDPDQNATLEFFMEDNQLLTVEKFTGKLVLKSQWKRNIDTNFKTCVSDGPNRVCASCRFIHVHLTQDLLREAATIFLPKMSLDDFWDPPVFNRFRQSLAALDTWDEQNIFIVGAQHAAEGVEVNLVVMDRGRLVKWVKSF</sequence>
<feature type="domain" description="Cadherin" evidence="10">
    <location>
        <begin position="28"/>
        <end position="61"/>
    </location>
</feature>
<keyword evidence="5 9" id="KW-0106">Calcium</keyword>
<accession>A0A3P7MHK7</accession>
<evidence type="ECO:0000256" key="8">
    <source>
        <dbReference type="ARBA" id="ARBA00023180"/>
    </source>
</evidence>
<evidence type="ECO:0000256" key="7">
    <source>
        <dbReference type="ARBA" id="ARBA00023136"/>
    </source>
</evidence>
<keyword evidence="4" id="KW-0677">Repeat</keyword>
<dbReference type="GO" id="GO:0005886">
    <property type="term" value="C:plasma membrane"/>
    <property type="evidence" value="ECO:0007669"/>
    <property type="project" value="InterPro"/>
</dbReference>
<dbReference type="PROSITE" id="PS50268">
    <property type="entry name" value="CADHERIN_2"/>
    <property type="match status" value="2"/>
</dbReference>
<dbReference type="GO" id="GO:0007156">
    <property type="term" value="P:homophilic cell adhesion via plasma membrane adhesion molecules"/>
    <property type="evidence" value="ECO:0007669"/>
    <property type="project" value="InterPro"/>
</dbReference>
<dbReference type="PRINTS" id="PR00205">
    <property type="entry name" value="CADHERIN"/>
</dbReference>
<name>A0A3P7MHK7_CYLGO</name>
<evidence type="ECO:0000256" key="6">
    <source>
        <dbReference type="ARBA" id="ARBA00022989"/>
    </source>
</evidence>
<proteinExistence type="predicted"/>
<dbReference type="Gene3D" id="2.60.40.60">
    <property type="entry name" value="Cadherins"/>
    <property type="match status" value="3"/>
</dbReference>
<dbReference type="Pfam" id="PF23592">
    <property type="entry name" value="Cadherin_CELSR2_9th"/>
    <property type="match status" value="1"/>
</dbReference>
<evidence type="ECO:0000256" key="5">
    <source>
        <dbReference type="ARBA" id="ARBA00022837"/>
    </source>
</evidence>
<dbReference type="SUPFAM" id="SSF49313">
    <property type="entry name" value="Cadherin-like"/>
    <property type="match status" value="2"/>
</dbReference>
<keyword evidence="8" id="KW-0325">Glycoprotein</keyword>
<feature type="domain" description="Cadherin" evidence="10">
    <location>
        <begin position="62"/>
        <end position="198"/>
    </location>
</feature>
<dbReference type="GO" id="GO:0005509">
    <property type="term" value="F:calcium ion binding"/>
    <property type="evidence" value="ECO:0007669"/>
    <property type="project" value="UniProtKB-UniRule"/>
</dbReference>
<evidence type="ECO:0000256" key="1">
    <source>
        <dbReference type="ARBA" id="ARBA00004370"/>
    </source>
</evidence>
<dbReference type="InterPro" id="IPR020894">
    <property type="entry name" value="Cadherin_CS"/>
</dbReference>
<dbReference type="EMBL" id="UYRV01106917">
    <property type="protein sequence ID" value="VDN22887.1"/>
    <property type="molecule type" value="Genomic_DNA"/>
</dbReference>
<dbReference type="PANTHER" id="PTHR24026">
    <property type="entry name" value="FAT ATYPICAL CADHERIN-RELATED"/>
    <property type="match status" value="1"/>
</dbReference>
<gene>
    <name evidence="11" type="ORF">CGOC_LOCUS9432</name>
</gene>
<evidence type="ECO:0000256" key="2">
    <source>
        <dbReference type="ARBA" id="ARBA00022536"/>
    </source>
</evidence>
<dbReference type="Proteomes" id="UP000271889">
    <property type="component" value="Unassembled WGS sequence"/>
</dbReference>
<dbReference type="InterPro" id="IPR002126">
    <property type="entry name" value="Cadherin-like_dom"/>
</dbReference>